<reference evidence="1 2" key="1">
    <citation type="journal article" date="2022" name="Plant J.">
        <title>Chromosome-level genome of Camellia lanceoleosa provides a valuable resource for understanding genome evolution and self-incompatibility.</title>
        <authorList>
            <person name="Gong W."/>
            <person name="Xiao S."/>
            <person name="Wang L."/>
            <person name="Liao Z."/>
            <person name="Chang Y."/>
            <person name="Mo W."/>
            <person name="Hu G."/>
            <person name="Li W."/>
            <person name="Zhao G."/>
            <person name="Zhu H."/>
            <person name="Hu X."/>
            <person name="Ji K."/>
            <person name="Xiang X."/>
            <person name="Song Q."/>
            <person name="Yuan D."/>
            <person name="Jin S."/>
            <person name="Zhang L."/>
        </authorList>
    </citation>
    <scope>NUCLEOTIDE SEQUENCE [LARGE SCALE GENOMIC DNA]</scope>
    <source>
        <strain evidence="1">SQ_2022a</strain>
    </source>
</reference>
<dbReference type="Proteomes" id="UP001060215">
    <property type="component" value="Chromosome 14"/>
</dbReference>
<gene>
    <name evidence="1" type="ORF">LOK49_LG13G01384</name>
</gene>
<name>A0ACC0FGQ9_9ERIC</name>
<comment type="caution">
    <text evidence="1">The sequence shown here is derived from an EMBL/GenBank/DDBJ whole genome shotgun (WGS) entry which is preliminary data.</text>
</comment>
<evidence type="ECO:0000313" key="1">
    <source>
        <dbReference type="EMBL" id="KAI7987398.1"/>
    </source>
</evidence>
<proteinExistence type="predicted"/>
<sequence length="85" mass="9229">MATLLLFTLATSTITTGNLKLSIAIDVPKSSFLHGIKLHFAPSAANSKASSTQRCCFRSPRSSKPLDHVLKRFREENLKKGSLAA</sequence>
<accession>A0ACC0FGQ9</accession>
<keyword evidence="2" id="KW-1185">Reference proteome</keyword>
<protein>
    <submittedName>
        <fullName evidence="1">Uncharacterized protein</fullName>
    </submittedName>
</protein>
<organism evidence="1 2">
    <name type="scientific">Camellia lanceoleosa</name>
    <dbReference type="NCBI Taxonomy" id="1840588"/>
    <lineage>
        <taxon>Eukaryota</taxon>
        <taxon>Viridiplantae</taxon>
        <taxon>Streptophyta</taxon>
        <taxon>Embryophyta</taxon>
        <taxon>Tracheophyta</taxon>
        <taxon>Spermatophyta</taxon>
        <taxon>Magnoliopsida</taxon>
        <taxon>eudicotyledons</taxon>
        <taxon>Gunneridae</taxon>
        <taxon>Pentapetalae</taxon>
        <taxon>asterids</taxon>
        <taxon>Ericales</taxon>
        <taxon>Theaceae</taxon>
        <taxon>Camellia</taxon>
    </lineage>
</organism>
<dbReference type="EMBL" id="CM045771">
    <property type="protein sequence ID" value="KAI7987398.1"/>
    <property type="molecule type" value="Genomic_DNA"/>
</dbReference>
<evidence type="ECO:0000313" key="2">
    <source>
        <dbReference type="Proteomes" id="UP001060215"/>
    </source>
</evidence>